<reference evidence="4 5" key="1">
    <citation type="submission" date="2024-09" db="EMBL/GenBank/DDBJ databases">
        <title>Novel species of the genus Pelomonas and Roseateles isolated from streams.</title>
        <authorList>
            <person name="Lu H."/>
        </authorList>
    </citation>
    <scope>NUCLEOTIDE SEQUENCE [LARGE SCALE GENOMIC DNA]</scope>
    <source>
        <strain evidence="4 5">BYS96W</strain>
    </source>
</reference>
<dbReference type="InterPro" id="IPR011990">
    <property type="entry name" value="TPR-like_helical_dom_sf"/>
</dbReference>
<protein>
    <submittedName>
        <fullName evidence="4">XrtA/PEP-CTERM system TPR-repeat protein PrsT</fullName>
    </submittedName>
</protein>
<keyword evidence="1" id="KW-0677">Repeat</keyword>
<dbReference type="InterPro" id="IPR019734">
    <property type="entry name" value="TPR_rpt"/>
</dbReference>
<keyword evidence="5" id="KW-1185">Reference proteome</keyword>
<evidence type="ECO:0000256" key="1">
    <source>
        <dbReference type="ARBA" id="ARBA00022737"/>
    </source>
</evidence>
<organism evidence="4 5">
    <name type="scientific">Pelomonas nitida</name>
    <dbReference type="NCBI Taxonomy" id="3299027"/>
    <lineage>
        <taxon>Bacteria</taxon>
        <taxon>Pseudomonadati</taxon>
        <taxon>Pseudomonadota</taxon>
        <taxon>Betaproteobacteria</taxon>
        <taxon>Burkholderiales</taxon>
        <taxon>Sphaerotilaceae</taxon>
        <taxon>Roseateles</taxon>
    </lineage>
</organism>
<evidence type="ECO:0000313" key="4">
    <source>
        <dbReference type="EMBL" id="MFG6457294.1"/>
    </source>
</evidence>
<dbReference type="SMART" id="SM00028">
    <property type="entry name" value="TPR"/>
    <property type="match status" value="10"/>
</dbReference>
<dbReference type="SUPFAM" id="SSF48452">
    <property type="entry name" value="TPR-like"/>
    <property type="match status" value="4"/>
</dbReference>
<evidence type="ECO:0000256" key="2">
    <source>
        <dbReference type="ARBA" id="ARBA00022803"/>
    </source>
</evidence>
<comment type="caution">
    <text evidence="4">The sequence shown here is derived from an EMBL/GenBank/DDBJ whole genome shotgun (WGS) entry which is preliminary data.</text>
</comment>
<dbReference type="PROSITE" id="PS50005">
    <property type="entry name" value="TPR"/>
    <property type="match status" value="1"/>
</dbReference>
<dbReference type="Gene3D" id="1.25.40.10">
    <property type="entry name" value="Tetratricopeptide repeat domain"/>
    <property type="match status" value="4"/>
</dbReference>
<dbReference type="PANTHER" id="PTHR45586">
    <property type="entry name" value="TPR REPEAT-CONTAINING PROTEIN PA4667"/>
    <property type="match status" value="1"/>
</dbReference>
<dbReference type="NCBIfam" id="TIGR02917">
    <property type="entry name" value="PEP_TPR_lipo"/>
    <property type="match status" value="1"/>
</dbReference>
<dbReference type="PROSITE" id="PS51257">
    <property type="entry name" value="PROKAR_LIPOPROTEIN"/>
    <property type="match status" value="1"/>
</dbReference>
<dbReference type="RefSeq" id="WP_394488133.1">
    <property type="nucleotide sequence ID" value="NZ_JBIGIA010000007.1"/>
</dbReference>
<accession>A0ABW7G5T1</accession>
<name>A0ABW7G5T1_9BURK</name>
<evidence type="ECO:0000313" key="5">
    <source>
        <dbReference type="Proteomes" id="UP001606305"/>
    </source>
</evidence>
<evidence type="ECO:0000256" key="3">
    <source>
        <dbReference type="PROSITE-ProRule" id="PRU00339"/>
    </source>
</evidence>
<dbReference type="EMBL" id="JBIGIA010000007">
    <property type="protein sequence ID" value="MFG6457294.1"/>
    <property type="molecule type" value="Genomic_DNA"/>
</dbReference>
<sequence>MKPRFFAPILLAAALAACGQRSEEELLAAAQQRVEQRDAAGAIIELKNLLQKNPDNAQGRLLLGQMLLESGDLAGAEIELRRALEMGAPRDKVVPLLAQALLSSGQARKLIGDFAEQSLADPQAMSSLQQTLTQAFLAEGNLPQAKVSAARALQLTPDVEGAVIASARTKLAGGFADEALAALDQLLQRSPKAAKALQLKAEVLLTRGKAEDAEPLLARVLELDPVNYEARALLVRLAFARQQVEEAAKLIEGMPAALAKKPQGRFLQAQLALAKNDAVKARELALPLLKLMPSYVPLLRLAAGAHQQLGELADAENLLNQALKVAPEDGGLRRQFASLQLQRRAPAKTMETLRPVLEAGRADAETLLLAGNAQLMQGNFEGADQAFSAAAKLRPDDTKTQAALALTAIARDTATPGAAARAKADAALAQLRELAAKDSGSNYDLMVVNTLMSRQDQAGALAALDKLAPKMKDSPVPHALRGRILLVRKDTAAAQAAFEAALKVDAGYLPAALGLASIDMQAQRGDAAVKRLEDFIANQKGSPQARLALAELLVQTRAPMERVTEVLAAAVREEPNEAGLRMALIDHQLRQGNVAQAAQAAQEAVAAQPQNPDLLERLARTQAAQGDRAQAGKTYARLTALAPTRAYGWLGQAQLRLLDKDYAGAEREVKRALEAEPGSVVAQRLLIQLAARQGRVDEAIAALHERQKKNPREVYALTAEADIELGRQRPDAAIALLRKAVALPDAGDAPQRLFAALLGNKKREEAQAFESQWQAAHPRDTAFPLAAADLTLARGDFEGALSRYEALLKRSPDAAMLINNVAWLRSKAGKPGARELAERGLQLKPDNGALRDTYATVLANEKDYAKAISVQRQLVEDQPDQPSYKLTLAQILIQSGDKAAAKGELESLARLGPKFPQQKEVEALLKAL</sequence>
<dbReference type="InterPro" id="IPR014266">
    <property type="entry name" value="PEP-CTERM_TPR_PrsT"/>
</dbReference>
<keyword evidence="2 3" id="KW-0802">TPR repeat</keyword>
<dbReference type="InterPro" id="IPR051012">
    <property type="entry name" value="CellSynth/LPSAsmb/PSIAsmb"/>
</dbReference>
<dbReference type="PANTHER" id="PTHR45586:SF1">
    <property type="entry name" value="LIPOPOLYSACCHARIDE ASSEMBLY PROTEIN B"/>
    <property type="match status" value="1"/>
</dbReference>
<dbReference type="Pfam" id="PF14559">
    <property type="entry name" value="TPR_19"/>
    <property type="match status" value="4"/>
</dbReference>
<feature type="repeat" description="TPR" evidence="3">
    <location>
        <begin position="364"/>
        <end position="397"/>
    </location>
</feature>
<proteinExistence type="predicted"/>
<dbReference type="Proteomes" id="UP001606305">
    <property type="component" value="Unassembled WGS sequence"/>
</dbReference>
<dbReference type="Pfam" id="PF13432">
    <property type="entry name" value="TPR_16"/>
    <property type="match status" value="2"/>
</dbReference>
<gene>
    <name evidence="4" type="primary">prsT</name>
    <name evidence="4" type="ORF">ACG00X_10670</name>
</gene>